<dbReference type="AlphaFoldDB" id="A0A0H5QDL0"/>
<geneLocation type="plasmid" evidence="2">
    <name>pRGRH0210</name>
</geneLocation>
<sequence length="126" mass="13802">MARNKKIASLIQGIVGETPTPTPTSTETGDVSPELVESLDITPEMEEALNAVRKKKVGRPKKNAIPTGATNEGRATFIVDNDLIRKVKYISLADAKLLKDVIKEALSGYVSKWEEENGTIRLPKKK</sequence>
<dbReference type="EMBL" id="LN852889">
    <property type="protein sequence ID" value="CRY94207.1"/>
    <property type="molecule type" value="Genomic_DNA"/>
</dbReference>
<proteinExistence type="predicted"/>
<reference evidence="2" key="1">
    <citation type="submission" date="2015-06" db="EMBL/GenBank/DDBJ databases">
        <authorList>
            <person name="Joergensen T."/>
        </authorList>
    </citation>
    <scope>NUCLEOTIDE SEQUENCE</scope>
    <source>
        <plasmid evidence="2">pRGRH0210</plasmid>
    </source>
</reference>
<feature type="region of interest" description="Disordered" evidence="1">
    <location>
        <begin position="1"/>
        <end position="32"/>
    </location>
</feature>
<evidence type="ECO:0000313" key="2">
    <source>
        <dbReference type="EMBL" id="CRY94207.1"/>
    </source>
</evidence>
<evidence type="ECO:0000256" key="1">
    <source>
        <dbReference type="SAM" id="MobiDB-lite"/>
    </source>
</evidence>
<name>A0A0H5QDL0_9ZZZZ</name>
<reference evidence="2" key="2">
    <citation type="submission" date="2015-07" db="EMBL/GenBank/DDBJ databases">
        <title>Plasmids, circular viruses and viroids from rat gut.</title>
        <authorList>
            <person name="Jorgensen T.J."/>
            <person name="Hansen M.A."/>
            <person name="Xu Z."/>
            <person name="Tabak M.A."/>
            <person name="Sorensen S.J."/>
            <person name="Hansen L.H."/>
        </authorList>
    </citation>
    <scope>NUCLEOTIDE SEQUENCE</scope>
    <source>
        <plasmid evidence="2">pRGRH0210</plasmid>
    </source>
</reference>
<protein>
    <submittedName>
        <fullName evidence="2">Uncharacterized protein</fullName>
    </submittedName>
</protein>
<feature type="compositionally biased region" description="Low complexity" evidence="1">
    <location>
        <begin position="17"/>
        <end position="28"/>
    </location>
</feature>
<keyword evidence="2" id="KW-0614">Plasmid</keyword>
<organism evidence="2">
    <name type="scientific">uncultured prokaryote</name>
    <dbReference type="NCBI Taxonomy" id="198431"/>
    <lineage>
        <taxon>unclassified sequences</taxon>
        <taxon>environmental samples</taxon>
    </lineage>
</organism>
<accession>A0A0H5QDL0</accession>